<proteinExistence type="predicted"/>
<dbReference type="EMBL" id="QHCS01000005">
    <property type="protein sequence ID" value="RHX84401.1"/>
    <property type="molecule type" value="Genomic_DNA"/>
</dbReference>
<dbReference type="AlphaFoldDB" id="A0A8B3CMP8"/>
<evidence type="ECO:0000313" key="2">
    <source>
        <dbReference type="Proteomes" id="UP000266669"/>
    </source>
</evidence>
<accession>A0A8B3CMP8</accession>
<organism evidence="1 2">
    <name type="scientific">Leptospira stimsonii</name>
    <dbReference type="NCBI Taxonomy" id="2202203"/>
    <lineage>
        <taxon>Bacteria</taxon>
        <taxon>Pseudomonadati</taxon>
        <taxon>Spirochaetota</taxon>
        <taxon>Spirochaetia</taxon>
        <taxon>Leptospirales</taxon>
        <taxon>Leptospiraceae</taxon>
        <taxon>Leptospira</taxon>
    </lineage>
</organism>
<sequence length="95" mass="11098">MFHKIDSFVLLRQKKTKVAFSEILSLRRILPEVCELLHFQLQGNISIFLRSTLSGKNDFQTSIACGEELQVGWPYKEELFRSSYRGLFSCKIRIL</sequence>
<gene>
    <name evidence="1" type="ORF">DLM78_16810</name>
</gene>
<name>A0A8B3CMP8_9LEPT</name>
<protein>
    <submittedName>
        <fullName evidence="1">Uncharacterized protein</fullName>
    </submittedName>
</protein>
<comment type="caution">
    <text evidence="1">The sequence shown here is derived from an EMBL/GenBank/DDBJ whole genome shotgun (WGS) entry which is preliminary data.</text>
</comment>
<dbReference type="Proteomes" id="UP000266669">
    <property type="component" value="Unassembled WGS sequence"/>
</dbReference>
<evidence type="ECO:0000313" key="1">
    <source>
        <dbReference type="EMBL" id="RHX84401.1"/>
    </source>
</evidence>
<reference evidence="2" key="1">
    <citation type="submission" date="2018-05" db="EMBL/GenBank/DDBJ databases">
        <title>Leptospira yasudae sp. nov. and Leptospira stimsonii sp. nov., two pathogenic species of the genus Leptospira isolated from environmental sources.</title>
        <authorList>
            <person name="Casanovas-Massana A."/>
            <person name="Hamond C."/>
            <person name="Santos L.A."/>
            <person name="Hacker K.P."/>
            <person name="Balassiano I."/>
            <person name="Medeiros M.A."/>
            <person name="Reis M.G."/>
            <person name="Ko A.I."/>
            <person name="Wunder E.A."/>
        </authorList>
    </citation>
    <scope>NUCLEOTIDE SEQUENCE [LARGE SCALE GENOMIC DNA]</scope>
    <source>
        <strain evidence="2">AMB6-RJ</strain>
    </source>
</reference>